<dbReference type="GeneID" id="106818537"/>
<name>A0ABM1F2Q0_PRICU</name>
<evidence type="ECO:0000256" key="2">
    <source>
        <dbReference type="ARBA" id="ARBA00022448"/>
    </source>
</evidence>
<evidence type="ECO:0000256" key="6">
    <source>
        <dbReference type="ARBA" id="ARBA00023128"/>
    </source>
</evidence>
<keyword evidence="8" id="KW-0676">Redox-active center</keyword>
<evidence type="ECO:0000313" key="11">
    <source>
        <dbReference type="RefSeq" id="XP_014678721.1"/>
    </source>
</evidence>
<dbReference type="Proteomes" id="UP000695022">
    <property type="component" value="Unplaced"/>
</dbReference>
<evidence type="ECO:0000256" key="1">
    <source>
        <dbReference type="ARBA" id="ARBA00004173"/>
    </source>
</evidence>
<sequence>MSYCRKEGKDVIMFVTKEDHTTTSASNINMSMDDLDDEPGLILPSGEINWNCPCLGGMATGPCGVPFRSAFSCFHDSRAEPKGSDCIEEFRDMHMCMSKYPELYKDYSNDDDGEITENGNNESAEDSASKSDGAPEGATSAAEGATAAADSMPNTKESS</sequence>
<keyword evidence="2" id="KW-0813">Transport</keyword>
<evidence type="ECO:0000256" key="7">
    <source>
        <dbReference type="ARBA" id="ARBA00023157"/>
    </source>
</evidence>
<evidence type="ECO:0000313" key="10">
    <source>
        <dbReference type="Proteomes" id="UP000695022"/>
    </source>
</evidence>
<keyword evidence="6" id="KW-0496">Mitochondrion</keyword>
<dbReference type="RefSeq" id="XP_014678721.1">
    <property type="nucleotide sequence ID" value="XM_014823235.1"/>
</dbReference>
<accession>A0ABM1F2Q0</accession>
<feature type="compositionally biased region" description="Low complexity" evidence="9">
    <location>
        <begin position="134"/>
        <end position="149"/>
    </location>
</feature>
<evidence type="ECO:0000256" key="8">
    <source>
        <dbReference type="ARBA" id="ARBA00023284"/>
    </source>
</evidence>
<keyword evidence="5" id="KW-0811">Translocation</keyword>
<comment type="subcellular location">
    <subcellularLocation>
        <location evidence="1">Mitochondrion</location>
    </subcellularLocation>
</comment>
<keyword evidence="4" id="KW-0560">Oxidoreductase</keyword>
<feature type="region of interest" description="Disordered" evidence="9">
    <location>
        <begin position="107"/>
        <end position="159"/>
    </location>
</feature>
<reference evidence="11" key="1">
    <citation type="submission" date="2025-08" db="UniProtKB">
        <authorList>
            <consortium name="RefSeq"/>
        </authorList>
    </citation>
    <scope>IDENTIFICATION</scope>
</reference>
<evidence type="ECO:0000256" key="9">
    <source>
        <dbReference type="SAM" id="MobiDB-lite"/>
    </source>
</evidence>
<dbReference type="PROSITE" id="PS51808">
    <property type="entry name" value="CHCH"/>
    <property type="match status" value="1"/>
</dbReference>
<dbReference type="PANTHER" id="PTHR21622:SF0">
    <property type="entry name" value="COILED-COIL-HELIX-COILED-COIL-HELIX DOMAIN CONTAINING 4"/>
    <property type="match status" value="1"/>
</dbReference>
<gene>
    <name evidence="11" type="primary">LOC106818537</name>
</gene>
<keyword evidence="10" id="KW-1185">Reference proteome</keyword>
<dbReference type="Gene3D" id="1.10.287.2900">
    <property type="match status" value="1"/>
</dbReference>
<keyword evidence="3" id="KW-0653">Protein transport</keyword>
<evidence type="ECO:0000256" key="5">
    <source>
        <dbReference type="ARBA" id="ARBA00023010"/>
    </source>
</evidence>
<protein>
    <submittedName>
        <fullName evidence="11">Mitochondrial intermembrane space import and assembly protein 40-B-like</fullName>
    </submittedName>
</protein>
<evidence type="ECO:0000256" key="3">
    <source>
        <dbReference type="ARBA" id="ARBA00022927"/>
    </source>
</evidence>
<dbReference type="PANTHER" id="PTHR21622">
    <property type="entry name" value="COILED-COIL-HELIX-COILED-COIL-HELIX DOMAIN CONTAINING 4"/>
    <property type="match status" value="1"/>
</dbReference>
<keyword evidence="7" id="KW-1015">Disulfide bond</keyword>
<dbReference type="InterPro" id="IPR039289">
    <property type="entry name" value="CHCHD4"/>
</dbReference>
<proteinExistence type="predicted"/>
<evidence type="ECO:0000256" key="4">
    <source>
        <dbReference type="ARBA" id="ARBA00023002"/>
    </source>
</evidence>
<organism evidence="10 11">
    <name type="scientific">Priapulus caudatus</name>
    <name type="common">Priapulid worm</name>
    <dbReference type="NCBI Taxonomy" id="37621"/>
    <lineage>
        <taxon>Eukaryota</taxon>
        <taxon>Metazoa</taxon>
        <taxon>Ecdysozoa</taxon>
        <taxon>Scalidophora</taxon>
        <taxon>Priapulida</taxon>
        <taxon>Priapulimorpha</taxon>
        <taxon>Priapulimorphida</taxon>
        <taxon>Priapulidae</taxon>
        <taxon>Priapulus</taxon>
    </lineage>
</organism>